<dbReference type="PANTHER" id="PTHR12064">
    <property type="entry name" value="METAL TRANSPORTER CNNM"/>
    <property type="match status" value="1"/>
</dbReference>
<keyword evidence="1" id="KW-0406">Ion transport</keyword>
<accession>A0A3P7N420</accession>
<dbReference type="PANTHER" id="PTHR12064:SF4">
    <property type="entry name" value="METAL TRANSPORTER CNNM-4"/>
    <property type="match status" value="1"/>
</dbReference>
<name>A0A3P7N420_CYLGO</name>
<gene>
    <name evidence="2" type="ORF">CGOC_LOCUS13386</name>
</gene>
<dbReference type="AlphaFoldDB" id="A0A3P7N420"/>
<protein>
    <recommendedName>
        <fullName evidence="4">CNNM transmembrane domain-containing protein</fullName>
    </recommendedName>
</protein>
<dbReference type="OrthoDB" id="5353557at2759"/>
<proteinExistence type="predicted"/>
<dbReference type="EMBL" id="UYRV01130931">
    <property type="protein sequence ID" value="VDN37104.1"/>
    <property type="molecule type" value="Genomic_DNA"/>
</dbReference>
<keyword evidence="3" id="KW-1185">Reference proteome</keyword>
<dbReference type="GO" id="GO:0022857">
    <property type="term" value="F:transmembrane transporter activity"/>
    <property type="evidence" value="ECO:0007669"/>
    <property type="project" value="TreeGrafter"/>
</dbReference>
<dbReference type="GO" id="GO:0006811">
    <property type="term" value="P:monoatomic ion transport"/>
    <property type="evidence" value="ECO:0007669"/>
    <property type="project" value="UniProtKB-KW"/>
</dbReference>
<keyword evidence="1" id="KW-0813">Transport</keyword>
<evidence type="ECO:0008006" key="4">
    <source>
        <dbReference type="Google" id="ProtNLM"/>
    </source>
</evidence>
<dbReference type="GO" id="GO:0010960">
    <property type="term" value="P:magnesium ion homeostasis"/>
    <property type="evidence" value="ECO:0007669"/>
    <property type="project" value="InterPro"/>
</dbReference>
<dbReference type="GO" id="GO:0005886">
    <property type="term" value="C:plasma membrane"/>
    <property type="evidence" value="ECO:0007669"/>
    <property type="project" value="TreeGrafter"/>
</dbReference>
<evidence type="ECO:0000313" key="3">
    <source>
        <dbReference type="Proteomes" id="UP000271889"/>
    </source>
</evidence>
<sequence length="80" mass="8972">MVLTYPASYPLSLLLDRVVGKEVRTTMDRHMLGGLMRQQKSDTAKMADVIENAMMLEVRRVKDVMTALDKVGKLSTTIAM</sequence>
<evidence type="ECO:0000313" key="2">
    <source>
        <dbReference type="EMBL" id="VDN37104.1"/>
    </source>
</evidence>
<dbReference type="InterPro" id="IPR045095">
    <property type="entry name" value="ACDP"/>
</dbReference>
<evidence type="ECO:0000256" key="1">
    <source>
        <dbReference type="ARBA" id="ARBA00023065"/>
    </source>
</evidence>
<organism evidence="2 3">
    <name type="scientific">Cylicostephanus goldi</name>
    <name type="common">Nematode worm</name>
    <dbReference type="NCBI Taxonomy" id="71465"/>
    <lineage>
        <taxon>Eukaryota</taxon>
        <taxon>Metazoa</taxon>
        <taxon>Ecdysozoa</taxon>
        <taxon>Nematoda</taxon>
        <taxon>Chromadorea</taxon>
        <taxon>Rhabditida</taxon>
        <taxon>Rhabditina</taxon>
        <taxon>Rhabditomorpha</taxon>
        <taxon>Strongyloidea</taxon>
        <taxon>Strongylidae</taxon>
        <taxon>Cylicostephanus</taxon>
    </lineage>
</organism>
<reference evidence="2 3" key="1">
    <citation type="submission" date="2018-11" db="EMBL/GenBank/DDBJ databases">
        <authorList>
            <consortium name="Pathogen Informatics"/>
        </authorList>
    </citation>
    <scope>NUCLEOTIDE SEQUENCE [LARGE SCALE GENOMIC DNA]</scope>
</reference>
<dbReference type="Proteomes" id="UP000271889">
    <property type="component" value="Unassembled WGS sequence"/>
</dbReference>